<evidence type="ECO:0000256" key="7">
    <source>
        <dbReference type="SAM" id="MobiDB-lite"/>
    </source>
</evidence>
<dbReference type="FunFam" id="1.20.1250.20:FF:000065">
    <property type="entry name" value="Putative MFS pantothenate transporter"/>
    <property type="match status" value="1"/>
</dbReference>
<dbReference type="InterPro" id="IPR011701">
    <property type="entry name" value="MFS"/>
</dbReference>
<dbReference type="EMBL" id="CAIF01000003">
    <property type="protein sequence ID" value="CCH40704.1"/>
    <property type="molecule type" value="Genomic_DNA"/>
</dbReference>
<feature type="transmembrane region" description="Helical" evidence="8">
    <location>
        <begin position="140"/>
        <end position="160"/>
    </location>
</feature>
<comment type="subcellular location">
    <subcellularLocation>
        <location evidence="1">Membrane</location>
        <topology evidence="1">Multi-pass membrane protein</topology>
    </subcellularLocation>
</comment>
<dbReference type="InParanoid" id="K0KH52"/>
<proteinExistence type="inferred from homology"/>
<name>K0KH52_WICCF</name>
<comment type="caution">
    <text evidence="10">The sequence shown here is derived from an EMBL/GenBank/DDBJ whole genome shotgun (WGS) entry which is preliminary data.</text>
</comment>
<gene>
    <name evidence="10" type="ORF">BN7_238</name>
</gene>
<feature type="region of interest" description="Disordered" evidence="7">
    <location>
        <begin position="22"/>
        <end position="42"/>
    </location>
</feature>
<keyword evidence="4 8" id="KW-1133">Transmembrane helix</keyword>
<dbReference type="Proteomes" id="UP000009328">
    <property type="component" value="Unassembled WGS sequence"/>
</dbReference>
<dbReference type="Pfam" id="PF07690">
    <property type="entry name" value="MFS_1"/>
    <property type="match status" value="1"/>
</dbReference>
<evidence type="ECO:0000259" key="9">
    <source>
        <dbReference type="PROSITE" id="PS50850"/>
    </source>
</evidence>
<feature type="transmembrane region" description="Helical" evidence="8">
    <location>
        <begin position="229"/>
        <end position="249"/>
    </location>
</feature>
<feature type="transmembrane region" description="Helical" evidence="8">
    <location>
        <begin position="167"/>
        <end position="185"/>
    </location>
</feature>
<dbReference type="SUPFAM" id="SSF103473">
    <property type="entry name" value="MFS general substrate transporter"/>
    <property type="match status" value="1"/>
</dbReference>
<dbReference type="GO" id="GO:0022857">
    <property type="term" value="F:transmembrane transporter activity"/>
    <property type="evidence" value="ECO:0007669"/>
    <property type="project" value="InterPro"/>
</dbReference>
<evidence type="ECO:0000256" key="4">
    <source>
        <dbReference type="ARBA" id="ARBA00022989"/>
    </source>
</evidence>
<keyword evidence="5 8" id="KW-0472">Membrane</keyword>
<accession>K0KH52</accession>
<feature type="transmembrane region" description="Helical" evidence="8">
    <location>
        <begin position="493"/>
        <end position="511"/>
    </location>
</feature>
<feature type="transmembrane region" description="Helical" evidence="8">
    <location>
        <begin position="261"/>
        <end position="283"/>
    </location>
</feature>
<dbReference type="Gene3D" id="1.20.1250.20">
    <property type="entry name" value="MFS general substrate transporter like domains"/>
    <property type="match status" value="2"/>
</dbReference>
<dbReference type="InterPro" id="IPR036259">
    <property type="entry name" value="MFS_trans_sf"/>
</dbReference>
<feature type="transmembrane region" description="Helical" evidence="8">
    <location>
        <begin position="423"/>
        <end position="445"/>
    </location>
</feature>
<dbReference type="PANTHER" id="PTHR43791:SF36">
    <property type="entry name" value="TRANSPORTER, PUTATIVE (AFU_ORTHOLOGUE AFUA_6G08340)-RELATED"/>
    <property type="match status" value="1"/>
</dbReference>
<evidence type="ECO:0000256" key="8">
    <source>
        <dbReference type="SAM" id="Phobius"/>
    </source>
</evidence>
<feature type="transmembrane region" description="Helical" evidence="8">
    <location>
        <begin position="197"/>
        <end position="217"/>
    </location>
</feature>
<feature type="transmembrane region" description="Helical" evidence="8">
    <location>
        <begin position="457"/>
        <end position="477"/>
    </location>
</feature>
<reference evidence="10 11" key="1">
    <citation type="journal article" date="2012" name="Eukaryot. Cell">
        <title>Draft genome sequence of Wickerhamomyces ciferrii NRRL Y-1031 F-60-10.</title>
        <authorList>
            <person name="Schneider J."/>
            <person name="Andrea H."/>
            <person name="Blom J."/>
            <person name="Jaenicke S."/>
            <person name="Ruckert C."/>
            <person name="Schorsch C."/>
            <person name="Szczepanowski R."/>
            <person name="Farwick M."/>
            <person name="Goesmann A."/>
            <person name="Puhler A."/>
            <person name="Schaffer S."/>
            <person name="Tauch A."/>
            <person name="Kohler T."/>
            <person name="Brinkrolf K."/>
        </authorList>
    </citation>
    <scope>NUCLEOTIDE SEQUENCE [LARGE SCALE GENOMIC DNA]</scope>
    <source>
        <strain evidence="11">ATCC 14091 / BCRC 22168 / CBS 111 / JCM 3599 / NBRC 0793 / NRRL Y-1031 F-60-10</strain>
    </source>
</reference>
<protein>
    <submittedName>
        <fullName evidence="10">Transporter SEO1</fullName>
    </submittedName>
</protein>
<evidence type="ECO:0000256" key="5">
    <source>
        <dbReference type="ARBA" id="ARBA00023136"/>
    </source>
</evidence>
<evidence type="ECO:0000313" key="10">
    <source>
        <dbReference type="EMBL" id="CCH40704.1"/>
    </source>
</evidence>
<feature type="domain" description="Major facilitator superfamily (MFS) profile" evidence="9">
    <location>
        <begin position="101"/>
        <end position="517"/>
    </location>
</feature>
<dbReference type="STRING" id="1206466.K0KH52"/>
<dbReference type="InterPro" id="IPR020846">
    <property type="entry name" value="MFS_dom"/>
</dbReference>
<keyword evidence="3 8" id="KW-0812">Transmembrane</keyword>
<organism evidence="10 11">
    <name type="scientific">Wickerhamomyces ciferrii (strain ATCC 14091 / BCRC 22168 / CBS 111 / JCM 3599 / NBRC 0793 / NRRL Y-1031 F-60-10)</name>
    <name type="common">Yeast</name>
    <name type="synonym">Pichia ciferrii</name>
    <dbReference type="NCBI Taxonomy" id="1206466"/>
    <lineage>
        <taxon>Eukaryota</taxon>
        <taxon>Fungi</taxon>
        <taxon>Dikarya</taxon>
        <taxon>Ascomycota</taxon>
        <taxon>Saccharomycotina</taxon>
        <taxon>Saccharomycetes</taxon>
        <taxon>Phaffomycetales</taxon>
        <taxon>Wickerhamomycetaceae</taxon>
        <taxon>Wickerhamomyces</taxon>
    </lineage>
</organism>
<feature type="transmembrane region" description="Helical" evidence="8">
    <location>
        <begin position="396"/>
        <end position="417"/>
    </location>
</feature>
<keyword evidence="2" id="KW-0813">Transport</keyword>
<dbReference type="eggNOG" id="KOG2533">
    <property type="taxonomic scope" value="Eukaryota"/>
</dbReference>
<comment type="similarity">
    <text evidence="6">Belongs to the major facilitator superfamily. Allantoate permease family.</text>
</comment>
<keyword evidence="11" id="KW-1185">Reference proteome</keyword>
<evidence type="ECO:0000313" key="11">
    <source>
        <dbReference type="Proteomes" id="UP000009328"/>
    </source>
</evidence>
<evidence type="ECO:0000256" key="3">
    <source>
        <dbReference type="ARBA" id="ARBA00022692"/>
    </source>
</evidence>
<dbReference type="HOGENOM" id="CLU_001265_4_2_1"/>
<evidence type="ECO:0000256" key="1">
    <source>
        <dbReference type="ARBA" id="ARBA00004141"/>
    </source>
</evidence>
<dbReference type="PANTHER" id="PTHR43791">
    <property type="entry name" value="PERMEASE-RELATED"/>
    <property type="match status" value="1"/>
</dbReference>
<sequence length="537" mass="60946">MTTITDHGNNKVKHGGIVHESEVGDNDIDSLNQSNIGHDEDTTADKSFDSYKIPSDVRWKLFWSFKTPRSVKEKKQKLFLWTPPGQSKYETRLVFKLDCIILTYVCLSFFVRMLDASNVSNAYVSGMKEDLNMHGTMYNWLTRSFYLAYAVAGFPITLLVTKIKPRFLLPTLELLWGVFCLLVITCKDYKSLMIIRGIQGALEGGCFPILHVILGTFYTTNELSTRTALFIASGSCGTMFGGYIQSGVYKTLNGAAGMPGWRWIFVIDFLITIPVAILGYFIIPDAPYEAKPTRFLSQKDIDFCKKRVLVVKNVEQGHQFGFNVIKKILTSWQFYLFTFFYTVGHIPGDVGSYWNVVLKEQGYNVYQRNNYPTIQSAFDAIGCILAGMYADSTGRFLDPLIILQGIWLIAVALIVKWDIPTPLLFICFVVCGASGGVSTLCCAWANDMTREDHQLRAAVIGSLNLIYQGPHTVFSIMNYNTDLAPKYERGNRYSLGILSICFLTTFVIFWFDRYQRRKRDYIDDLVNNEQDDTLIEG</sequence>
<evidence type="ECO:0000256" key="2">
    <source>
        <dbReference type="ARBA" id="ARBA00022448"/>
    </source>
</evidence>
<dbReference type="PROSITE" id="PS50850">
    <property type="entry name" value="MFS"/>
    <property type="match status" value="1"/>
</dbReference>
<evidence type="ECO:0000256" key="6">
    <source>
        <dbReference type="ARBA" id="ARBA00037968"/>
    </source>
</evidence>
<dbReference type="AlphaFoldDB" id="K0KH52"/>
<dbReference type="GO" id="GO:0016020">
    <property type="term" value="C:membrane"/>
    <property type="evidence" value="ECO:0007669"/>
    <property type="project" value="UniProtKB-SubCell"/>
</dbReference>